<feature type="transmembrane region" description="Helical" evidence="7">
    <location>
        <begin position="268"/>
        <end position="290"/>
    </location>
</feature>
<keyword evidence="5" id="KW-0834">Unfolded protein response</keyword>
<dbReference type="InterPro" id="IPR039751">
    <property type="entry name" value="HERPUD1/2"/>
</dbReference>
<evidence type="ECO:0000256" key="1">
    <source>
        <dbReference type="ARBA" id="ARBA00004370"/>
    </source>
</evidence>
<dbReference type="Gene3D" id="3.10.20.90">
    <property type="entry name" value="Phosphatidylinositol 3-kinase Catalytic Subunit, Chain A, domain 1"/>
    <property type="match status" value="1"/>
</dbReference>
<evidence type="ECO:0000256" key="3">
    <source>
        <dbReference type="ARBA" id="ARBA00022989"/>
    </source>
</evidence>
<name>A0A8C4QKE5_EPTBU</name>
<evidence type="ECO:0000256" key="4">
    <source>
        <dbReference type="ARBA" id="ARBA00023136"/>
    </source>
</evidence>
<dbReference type="SUPFAM" id="SSF54236">
    <property type="entry name" value="Ubiquitin-like"/>
    <property type="match status" value="1"/>
</dbReference>
<accession>A0A8C4QKE5</accession>
<dbReference type="GO" id="GO:0030968">
    <property type="term" value="P:endoplasmic reticulum unfolded protein response"/>
    <property type="evidence" value="ECO:0007669"/>
    <property type="project" value="TreeGrafter"/>
</dbReference>
<keyword evidence="3 7" id="KW-1133">Transmembrane helix</keyword>
<evidence type="ECO:0000256" key="7">
    <source>
        <dbReference type="SAM" id="Phobius"/>
    </source>
</evidence>
<keyword evidence="4 7" id="KW-0472">Membrane</keyword>
<dbReference type="FunFam" id="3.10.20.90:FF:000046">
    <property type="entry name" value="Homocysteine-responsive endoplasmic reticulum-resident ubiquitin-like domain member 2 protein"/>
    <property type="match status" value="1"/>
</dbReference>
<evidence type="ECO:0000256" key="6">
    <source>
        <dbReference type="SAM" id="MobiDB-lite"/>
    </source>
</evidence>
<dbReference type="GO" id="GO:0016020">
    <property type="term" value="C:membrane"/>
    <property type="evidence" value="ECO:0007669"/>
    <property type="project" value="UniProtKB-SubCell"/>
</dbReference>
<evidence type="ECO:0000313" key="10">
    <source>
        <dbReference type="Proteomes" id="UP000694388"/>
    </source>
</evidence>
<dbReference type="SMART" id="SM00213">
    <property type="entry name" value="UBQ"/>
    <property type="match status" value="1"/>
</dbReference>
<dbReference type="GeneTree" id="ENSGT00390000017671"/>
<dbReference type="PANTHER" id="PTHR12943:SF27">
    <property type="entry name" value="HOMOCYSTEINE-INDUCED ENDOPLASMIC RETICULUM PROTEIN, ISOFORM A"/>
    <property type="match status" value="1"/>
</dbReference>
<dbReference type="Ensembl" id="ENSEBUT00000017427.1">
    <property type="protein sequence ID" value="ENSEBUP00000016851.1"/>
    <property type="gene ID" value="ENSEBUG00000010569.1"/>
</dbReference>
<dbReference type="InterPro" id="IPR029071">
    <property type="entry name" value="Ubiquitin-like_domsf"/>
</dbReference>
<keyword evidence="10" id="KW-1185">Reference proteome</keyword>
<evidence type="ECO:0000313" key="9">
    <source>
        <dbReference type="Ensembl" id="ENSEBUP00000016851.1"/>
    </source>
</evidence>
<reference evidence="9" key="2">
    <citation type="submission" date="2025-09" db="UniProtKB">
        <authorList>
            <consortium name="Ensembl"/>
        </authorList>
    </citation>
    <scope>IDENTIFICATION</scope>
</reference>
<dbReference type="InterPro" id="IPR000626">
    <property type="entry name" value="Ubiquitin-like_dom"/>
</dbReference>
<feature type="compositionally biased region" description="Low complexity" evidence="6">
    <location>
        <begin position="95"/>
        <end position="112"/>
    </location>
</feature>
<feature type="region of interest" description="Disordered" evidence="6">
    <location>
        <begin position="84"/>
        <end position="139"/>
    </location>
</feature>
<organism evidence="9 10">
    <name type="scientific">Eptatretus burgeri</name>
    <name type="common">Inshore hagfish</name>
    <dbReference type="NCBI Taxonomy" id="7764"/>
    <lineage>
        <taxon>Eukaryota</taxon>
        <taxon>Metazoa</taxon>
        <taxon>Chordata</taxon>
        <taxon>Craniata</taxon>
        <taxon>Vertebrata</taxon>
        <taxon>Cyclostomata</taxon>
        <taxon>Myxini</taxon>
        <taxon>Myxiniformes</taxon>
        <taxon>Myxinidae</taxon>
        <taxon>Eptatretinae</taxon>
        <taxon>Eptatretus</taxon>
    </lineage>
</organism>
<evidence type="ECO:0000256" key="2">
    <source>
        <dbReference type="ARBA" id="ARBA00022692"/>
    </source>
</evidence>
<reference evidence="9" key="1">
    <citation type="submission" date="2025-08" db="UniProtKB">
        <authorList>
            <consortium name="Ensembl"/>
        </authorList>
    </citation>
    <scope>IDENTIFICATION</scope>
</reference>
<comment type="subcellular location">
    <subcellularLocation>
        <location evidence="1">Membrane</location>
    </subcellularLocation>
</comment>
<proteinExistence type="predicted"/>
<sequence>MDSAPGLPITVLIKAPNQKYADQNVECFLEWTVHKLKSHLSSVYPSHPSTKEQRLIYSGRLLSDGQQLKDVLRKHDEFHTVHLVCPSPSPPTSPQPAASPSGQSPSLGGYQSTDVTVSSTQQMPSTLHSSTPWLDGTDGLTERRSLYQMPVSTNRSGPMVQPAVTFPTYHMYMMWLQQFYAQQYYAIYQAAANPSTTSLPMTPALSEPLSANAANQPMAPEPNNARAGNRNVVMNAQGGPAEDEDDLNRDWLDWVFTASRATVLLSIFYFYSSVGRFLMVSGALLLLYMYQGGLFPFQRVRGVGRGAEENIVDEQQELREMNIPKPPLGAAYG</sequence>
<protein>
    <submittedName>
        <fullName evidence="9">HERPUD family member 2</fullName>
    </submittedName>
</protein>
<dbReference type="Proteomes" id="UP000694388">
    <property type="component" value="Unplaced"/>
</dbReference>
<evidence type="ECO:0000259" key="8">
    <source>
        <dbReference type="PROSITE" id="PS50053"/>
    </source>
</evidence>
<feature type="domain" description="Ubiquitin-like" evidence="8">
    <location>
        <begin position="9"/>
        <end position="70"/>
    </location>
</feature>
<dbReference type="AlphaFoldDB" id="A0A8C4QKE5"/>
<evidence type="ECO:0000256" key="5">
    <source>
        <dbReference type="ARBA" id="ARBA00023230"/>
    </source>
</evidence>
<keyword evidence="2 7" id="KW-0812">Transmembrane</keyword>
<dbReference type="Pfam" id="PF00240">
    <property type="entry name" value="ubiquitin"/>
    <property type="match status" value="1"/>
</dbReference>
<feature type="compositionally biased region" description="Polar residues" evidence="6">
    <location>
        <begin position="113"/>
        <end position="132"/>
    </location>
</feature>
<dbReference type="PANTHER" id="PTHR12943">
    <property type="entry name" value="HOMOCYSTEINE-RESPONSIVE ENDOPLASMIC RETICULUM-RESIDENT UNIQUITIN-LIKE DOMAIN HERPUD PROTEIN FAMILY MEMBER"/>
    <property type="match status" value="1"/>
</dbReference>
<dbReference type="PROSITE" id="PS50053">
    <property type="entry name" value="UBIQUITIN_2"/>
    <property type="match status" value="1"/>
</dbReference>